<dbReference type="Pfam" id="PF26604">
    <property type="entry name" value="CBU_0592"/>
    <property type="match status" value="1"/>
</dbReference>
<name>A0A1G9RLL2_9FLAO</name>
<feature type="transmembrane region" description="Helical" evidence="1">
    <location>
        <begin position="36"/>
        <end position="53"/>
    </location>
</feature>
<dbReference type="RefSeq" id="WP_089890362.1">
    <property type="nucleotide sequence ID" value="NZ_FNGV01000006.1"/>
</dbReference>
<evidence type="ECO:0000259" key="2">
    <source>
        <dbReference type="Pfam" id="PF26604"/>
    </source>
</evidence>
<feature type="transmembrane region" description="Helical" evidence="1">
    <location>
        <begin position="7"/>
        <end position="24"/>
    </location>
</feature>
<dbReference type="STRING" id="192904.SAMN04488514_106197"/>
<evidence type="ECO:0000256" key="1">
    <source>
        <dbReference type="SAM" id="Phobius"/>
    </source>
</evidence>
<proteinExistence type="predicted"/>
<organism evidence="3 4">
    <name type="scientific">Kriegella aquimaris</name>
    <dbReference type="NCBI Taxonomy" id="192904"/>
    <lineage>
        <taxon>Bacteria</taxon>
        <taxon>Pseudomonadati</taxon>
        <taxon>Bacteroidota</taxon>
        <taxon>Flavobacteriia</taxon>
        <taxon>Flavobacteriales</taxon>
        <taxon>Flavobacteriaceae</taxon>
        <taxon>Kriegella</taxon>
    </lineage>
</organism>
<gene>
    <name evidence="3" type="ORF">SAMN04488514_106197</name>
</gene>
<keyword evidence="4" id="KW-1185">Reference proteome</keyword>
<dbReference type="AlphaFoldDB" id="A0A1G9RLL2"/>
<dbReference type="EMBL" id="FNGV01000006">
    <property type="protein sequence ID" value="SDM24219.1"/>
    <property type="molecule type" value="Genomic_DNA"/>
</dbReference>
<sequence>MKLAIDVIGWSGSSFLVIAYGFTLIENKKYLNYGKYLNLFGGLLIAINCYYYNAIPSFVTNLIWSTMATLTIYRSKRNFLPMAKKKSRLRSQIKF</sequence>
<keyword evidence="1" id="KW-1133">Transmembrane helix</keyword>
<reference evidence="3 4" key="1">
    <citation type="submission" date="2016-10" db="EMBL/GenBank/DDBJ databases">
        <authorList>
            <person name="de Groot N.N."/>
        </authorList>
    </citation>
    <scope>NUCLEOTIDE SEQUENCE [LARGE SCALE GENOMIC DNA]</scope>
    <source>
        <strain evidence="3 4">DSM 19886</strain>
    </source>
</reference>
<evidence type="ECO:0000313" key="4">
    <source>
        <dbReference type="Proteomes" id="UP000199440"/>
    </source>
</evidence>
<evidence type="ECO:0000313" key="3">
    <source>
        <dbReference type="EMBL" id="SDM24219.1"/>
    </source>
</evidence>
<keyword evidence="1" id="KW-0812">Transmembrane</keyword>
<protein>
    <recommendedName>
        <fullName evidence="2">CBU-0592-like domain-containing protein</fullName>
    </recommendedName>
</protein>
<dbReference type="Proteomes" id="UP000199440">
    <property type="component" value="Unassembled WGS sequence"/>
</dbReference>
<dbReference type="InterPro" id="IPR058058">
    <property type="entry name" value="CBU_0592-like"/>
</dbReference>
<feature type="domain" description="CBU-0592-like" evidence="2">
    <location>
        <begin position="5"/>
        <end position="75"/>
    </location>
</feature>
<keyword evidence="1" id="KW-0472">Membrane</keyword>
<accession>A0A1G9RLL2</accession>
<dbReference type="OrthoDB" id="7063597at2"/>